<evidence type="ECO:0000259" key="2">
    <source>
        <dbReference type="Pfam" id="PF01551"/>
    </source>
</evidence>
<dbReference type="Pfam" id="PF01551">
    <property type="entry name" value="Peptidase_M23"/>
    <property type="match status" value="1"/>
</dbReference>
<dbReference type="SUPFAM" id="SSF51261">
    <property type="entry name" value="Duplicated hybrid motif"/>
    <property type="match status" value="1"/>
</dbReference>
<dbReference type="InterPro" id="IPR011055">
    <property type="entry name" value="Dup_hybrid_motif"/>
</dbReference>
<comment type="caution">
    <text evidence="3">The sequence shown here is derived from an EMBL/GenBank/DDBJ whole genome shotgun (WGS) entry which is preliminary data.</text>
</comment>
<dbReference type="AlphaFoldDB" id="A0A8J7JSR2"/>
<keyword evidence="1" id="KW-0732">Signal</keyword>
<reference evidence="3" key="1">
    <citation type="submission" date="2020-10" db="EMBL/GenBank/DDBJ databases">
        <authorList>
            <person name="Castelo-Branco R."/>
            <person name="Eusebio N."/>
            <person name="Adriana R."/>
            <person name="Vieira A."/>
            <person name="Brugerolle De Fraissinette N."/>
            <person name="Rezende De Castro R."/>
            <person name="Schneider M.P."/>
            <person name="Vasconcelos V."/>
            <person name="Leao P.N."/>
        </authorList>
    </citation>
    <scope>NUCLEOTIDE SEQUENCE</scope>
    <source>
        <strain evidence="3">LEGE 06105</strain>
    </source>
</reference>
<dbReference type="RefSeq" id="WP_193919193.1">
    <property type="nucleotide sequence ID" value="NZ_JADEWL010000020.1"/>
</dbReference>
<dbReference type="EMBL" id="JADEWL010000020">
    <property type="protein sequence ID" value="MBE9212864.1"/>
    <property type="molecule type" value="Genomic_DNA"/>
</dbReference>
<evidence type="ECO:0000256" key="1">
    <source>
        <dbReference type="ARBA" id="ARBA00022729"/>
    </source>
</evidence>
<dbReference type="Gene3D" id="2.70.70.10">
    <property type="entry name" value="Glucose Permease (Domain IIA)"/>
    <property type="match status" value="1"/>
</dbReference>
<dbReference type="CDD" id="cd12797">
    <property type="entry name" value="M23_peptidase"/>
    <property type="match status" value="1"/>
</dbReference>
<dbReference type="InterPro" id="IPR050570">
    <property type="entry name" value="Cell_wall_metabolism_enzyme"/>
</dbReference>
<proteinExistence type="predicted"/>
<feature type="domain" description="M23ase beta-sheet core" evidence="2">
    <location>
        <begin position="108"/>
        <end position="203"/>
    </location>
</feature>
<protein>
    <submittedName>
        <fullName evidence="3">M23 family metallopeptidase</fullName>
    </submittedName>
</protein>
<dbReference type="Proteomes" id="UP000620559">
    <property type="component" value="Unassembled WGS sequence"/>
</dbReference>
<gene>
    <name evidence="3" type="ORF">IQ247_09185</name>
</gene>
<name>A0A8J7JSR2_9CYAN</name>
<organism evidence="3 4">
    <name type="scientific">Plectonema cf. radiosum LEGE 06105</name>
    <dbReference type="NCBI Taxonomy" id="945769"/>
    <lineage>
        <taxon>Bacteria</taxon>
        <taxon>Bacillati</taxon>
        <taxon>Cyanobacteriota</taxon>
        <taxon>Cyanophyceae</taxon>
        <taxon>Oscillatoriophycideae</taxon>
        <taxon>Oscillatoriales</taxon>
        <taxon>Microcoleaceae</taxon>
        <taxon>Plectonema</taxon>
    </lineage>
</organism>
<dbReference type="PANTHER" id="PTHR21666:SF289">
    <property type="entry name" value="L-ALA--D-GLU ENDOPEPTIDASE"/>
    <property type="match status" value="1"/>
</dbReference>
<accession>A0A8J7JSR2</accession>
<keyword evidence="4" id="KW-1185">Reference proteome</keyword>
<dbReference type="InterPro" id="IPR016047">
    <property type="entry name" value="M23ase_b-sheet_dom"/>
</dbReference>
<dbReference type="FunFam" id="2.70.70.10:FF:000006">
    <property type="entry name" value="M23 family peptidase"/>
    <property type="match status" value="1"/>
</dbReference>
<evidence type="ECO:0000313" key="4">
    <source>
        <dbReference type="Proteomes" id="UP000620559"/>
    </source>
</evidence>
<evidence type="ECO:0000313" key="3">
    <source>
        <dbReference type="EMBL" id="MBE9212864.1"/>
    </source>
</evidence>
<dbReference type="GO" id="GO:0004222">
    <property type="term" value="F:metalloendopeptidase activity"/>
    <property type="evidence" value="ECO:0007669"/>
    <property type="project" value="TreeGrafter"/>
</dbReference>
<dbReference type="PANTHER" id="PTHR21666">
    <property type="entry name" value="PEPTIDASE-RELATED"/>
    <property type="match status" value="1"/>
</dbReference>
<sequence>MRLLIDFSTTETNKTDASIVKPISPNWKYGFSTLILCMVIAKRCCKQIALPQFSGWVESQLPIRLIQRLAKTTNNVSESESTAFPTIKGSPITSGFGWRIHPLTGERKFHSGIDFSASKGTPIYASEAGLVEFAGSKGGYGKAVIINHGAGKSTLYGHAKALSVRKGERVLAGQMIGEVGSTGFSTGPHLHFEVRLNNKPVNPRPYLQRGR</sequence>